<feature type="region of interest" description="Disordered" evidence="10">
    <location>
        <begin position="116"/>
        <end position="137"/>
    </location>
</feature>
<dbReference type="PANTHER" id="PTHR30093">
    <property type="entry name" value="GENERAL SECRETION PATHWAY PROTEIN G"/>
    <property type="match status" value="1"/>
</dbReference>
<evidence type="ECO:0000256" key="9">
    <source>
        <dbReference type="ARBA" id="ARBA00023136"/>
    </source>
</evidence>
<dbReference type="PRINTS" id="PR00813">
    <property type="entry name" value="BCTERIALGSPG"/>
</dbReference>
<comment type="subcellular location">
    <subcellularLocation>
        <location evidence="1">Cell inner membrane</location>
        <topology evidence="1">Single-pass membrane protein</topology>
    </subcellularLocation>
</comment>
<evidence type="ECO:0000256" key="3">
    <source>
        <dbReference type="ARBA" id="ARBA00020042"/>
    </source>
</evidence>
<dbReference type="Pfam" id="PF07963">
    <property type="entry name" value="N_methyl"/>
    <property type="match status" value="1"/>
</dbReference>
<dbReference type="NCBIfam" id="TIGR02532">
    <property type="entry name" value="IV_pilin_GFxxxE"/>
    <property type="match status" value="1"/>
</dbReference>
<evidence type="ECO:0000256" key="1">
    <source>
        <dbReference type="ARBA" id="ARBA00004377"/>
    </source>
</evidence>
<evidence type="ECO:0000313" key="14">
    <source>
        <dbReference type="Proteomes" id="UP000203464"/>
    </source>
</evidence>
<dbReference type="InterPro" id="IPR045584">
    <property type="entry name" value="Pilin-like"/>
</dbReference>
<name>A0A238K867_9RHOB</name>
<keyword evidence="5" id="KW-0488">Methylation</keyword>
<evidence type="ECO:0000256" key="2">
    <source>
        <dbReference type="ARBA" id="ARBA00009984"/>
    </source>
</evidence>
<dbReference type="AlphaFoldDB" id="A0A238K867"/>
<proteinExistence type="inferred from homology"/>
<dbReference type="InterPro" id="IPR013545">
    <property type="entry name" value="T2SS_protein-GspG_C"/>
</dbReference>
<dbReference type="InterPro" id="IPR000983">
    <property type="entry name" value="Bac_GSPG_pilin"/>
</dbReference>
<dbReference type="GO" id="GO:0005886">
    <property type="term" value="C:plasma membrane"/>
    <property type="evidence" value="ECO:0007669"/>
    <property type="project" value="UniProtKB-SubCell"/>
</dbReference>
<reference evidence="14" key="1">
    <citation type="submission" date="2017-05" db="EMBL/GenBank/DDBJ databases">
        <authorList>
            <person name="Rodrigo-Torres L."/>
            <person name="Arahal R. D."/>
            <person name="Lucena T."/>
        </authorList>
    </citation>
    <scope>NUCLEOTIDE SEQUENCE [LARGE SCALE GENOMIC DNA]</scope>
    <source>
        <strain evidence="14">CECT 8868</strain>
    </source>
</reference>
<evidence type="ECO:0000256" key="11">
    <source>
        <dbReference type="SAM" id="Phobius"/>
    </source>
</evidence>
<dbReference type="InterPro" id="IPR012902">
    <property type="entry name" value="N_methyl_site"/>
</dbReference>
<keyword evidence="7 11" id="KW-0812">Transmembrane</keyword>
<dbReference type="Pfam" id="PF08334">
    <property type="entry name" value="T2SSG"/>
    <property type="match status" value="1"/>
</dbReference>
<feature type="domain" description="Type II secretion system protein GspG C-terminal" evidence="12">
    <location>
        <begin position="32"/>
        <end position="136"/>
    </location>
</feature>
<keyword evidence="4" id="KW-1003">Cell membrane</keyword>
<dbReference type="Proteomes" id="UP000203464">
    <property type="component" value="Unassembled WGS sequence"/>
</dbReference>
<evidence type="ECO:0000256" key="10">
    <source>
        <dbReference type="SAM" id="MobiDB-lite"/>
    </source>
</evidence>
<dbReference type="GO" id="GO:0015628">
    <property type="term" value="P:protein secretion by the type II secretion system"/>
    <property type="evidence" value="ECO:0007669"/>
    <property type="project" value="InterPro"/>
</dbReference>
<dbReference type="SUPFAM" id="SSF54523">
    <property type="entry name" value="Pili subunits"/>
    <property type="match status" value="1"/>
</dbReference>
<dbReference type="InterPro" id="IPR010054">
    <property type="entry name" value="Type2_sec_GspG"/>
</dbReference>
<keyword evidence="8 11" id="KW-1133">Transmembrane helix</keyword>
<evidence type="ECO:0000256" key="4">
    <source>
        <dbReference type="ARBA" id="ARBA00022475"/>
    </source>
</evidence>
<evidence type="ECO:0000259" key="12">
    <source>
        <dbReference type="Pfam" id="PF08334"/>
    </source>
</evidence>
<sequence>MVRRNPNAGTTLLEVLVVLAIIAMIAALAAPRLMDSFGRAKGQAAEIQLVNVDAALQLYYLDVGSYPTEAEGLGALLEAPSTGEGWQGPYLDQSNLMDPWSRAWIYHQPGSNGRFDLMSLGRDGQPGGNNEDADISR</sequence>
<organism evidence="13 14">
    <name type="scientific">Octadecabacter ascidiaceicola</name>
    <dbReference type="NCBI Taxonomy" id="1655543"/>
    <lineage>
        <taxon>Bacteria</taxon>
        <taxon>Pseudomonadati</taxon>
        <taxon>Pseudomonadota</taxon>
        <taxon>Alphaproteobacteria</taxon>
        <taxon>Rhodobacterales</taxon>
        <taxon>Roseobacteraceae</taxon>
        <taxon>Octadecabacter</taxon>
    </lineage>
</organism>
<dbReference type="Gene3D" id="3.30.700.10">
    <property type="entry name" value="Glycoprotein, Type 4 Pilin"/>
    <property type="match status" value="1"/>
</dbReference>
<comment type="similarity">
    <text evidence="2">Belongs to the GSP G family.</text>
</comment>
<evidence type="ECO:0000256" key="6">
    <source>
        <dbReference type="ARBA" id="ARBA00022519"/>
    </source>
</evidence>
<feature type="transmembrane region" description="Helical" evidence="11">
    <location>
        <begin position="12"/>
        <end position="31"/>
    </location>
</feature>
<dbReference type="EMBL" id="FXYD01000002">
    <property type="protein sequence ID" value="SMX38156.1"/>
    <property type="molecule type" value="Genomic_DNA"/>
</dbReference>
<dbReference type="NCBIfam" id="TIGR01710">
    <property type="entry name" value="typeII_sec_gspG"/>
    <property type="match status" value="1"/>
</dbReference>
<dbReference type="PANTHER" id="PTHR30093:SF45">
    <property type="entry name" value="TYPE II SECRETION SYSTEM CORE PROTEIN G"/>
    <property type="match status" value="1"/>
</dbReference>
<evidence type="ECO:0000313" key="13">
    <source>
        <dbReference type="EMBL" id="SMX38156.1"/>
    </source>
</evidence>
<dbReference type="GO" id="GO:0015627">
    <property type="term" value="C:type II protein secretion system complex"/>
    <property type="evidence" value="ECO:0007669"/>
    <property type="project" value="InterPro"/>
</dbReference>
<evidence type="ECO:0000256" key="7">
    <source>
        <dbReference type="ARBA" id="ARBA00022692"/>
    </source>
</evidence>
<accession>A0A238K867</accession>
<protein>
    <recommendedName>
        <fullName evidence="3">Type II secretion system core protein G</fullName>
    </recommendedName>
</protein>
<evidence type="ECO:0000256" key="5">
    <source>
        <dbReference type="ARBA" id="ARBA00022481"/>
    </source>
</evidence>
<keyword evidence="6" id="KW-0997">Cell inner membrane</keyword>
<dbReference type="OrthoDB" id="9795612at2"/>
<keyword evidence="9 11" id="KW-0472">Membrane</keyword>
<evidence type="ECO:0000256" key="8">
    <source>
        <dbReference type="ARBA" id="ARBA00022989"/>
    </source>
</evidence>
<dbReference type="RefSeq" id="WP_093996093.1">
    <property type="nucleotide sequence ID" value="NZ_FXYD01000002.1"/>
</dbReference>
<gene>
    <name evidence="13" type="primary">xcpT</name>
    <name evidence="13" type="ORF">OCA8868_01709</name>
</gene>
<keyword evidence="14" id="KW-1185">Reference proteome</keyword>